<keyword evidence="6" id="KW-0804">Transcription</keyword>
<organism evidence="9 10">
    <name type="scientific">Cyphellophora attinorum</name>
    <dbReference type="NCBI Taxonomy" id="1664694"/>
    <lineage>
        <taxon>Eukaryota</taxon>
        <taxon>Fungi</taxon>
        <taxon>Dikarya</taxon>
        <taxon>Ascomycota</taxon>
        <taxon>Pezizomycotina</taxon>
        <taxon>Eurotiomycetes</taxon>
        <taxon>Chaetothyriomycetidae</taxon>
        <taxon>Chaetothyriales</taxon>
        <taxon>Cyphellophoraceae</taxon>
        <taxon>Cyphellophora</taxon>
    </lineage>
</organism>
<dbReference type="VEuPathDB" id="FungiDB:AB675_3110"/>
<keyword evidence="2" id="KW-0479">Metal-binding</keyword>
<comment type="caution">
    <text evidence="9">The sequence shown here is derived from an EMBL/GenBank/DDBJ whole genome shotgun (WGS) entry which is preliminary data.</text>
</comment>
<dbReference type="EMBL" id="LFJN01000021">
    <property type="protein sequence ID" value="KPI37982.1"/>
    <property type="molecule type" value="Genomic_DNA"/>
</dbReference>
<dbReference type="SMART" id="SM00906">
    <property type="entry name" value="Fungal_trans"/>
    <property type="match status" value="1"/>
</dbReference>
<gene>
    <name evidence="9" type="ORF">AB675_3110</name>
</gene>
<evidence type="ECO:0000256" key="6">
    <source>
        <dbReference type="ARBA" id="ARBA00023163"/>
    </source>
</evidence>
<sequence length="694" mass="76978">MAREAGLVQFSENEECRFLGPSSGIAITRFVMDFARRNATRKTIKEVVSQQSAQEIKNKFESESSKPTSKVYPLISSVAAPDLPNRELMEQLVNIYMVKAQYMSPLLHEPSFKQELNKVYNGTTDPTLNFQVRMVVAISMQKLDTQYAGLADSYYLAALPFLTGAIQKKDLSTLQCYALIAQYSLLTPTRTAAYWVVGMATKLCQELGFCEESTIEASVAGSRPDFLEVDMRRRLFWIIMSMEYGLSHSLGRPSAFGVSVDNLDVRFFQQCDDRFITPEGLLPGHHPIMKKCIAIHFLKMRVLQAEIRKTLYLKKRPTPISDQDPWFADILRRIDDWVTSSPHNDEGSGLSPAWFTGRKNTMIVFLYRPSPQIPNPSLDAAMKAYDASIFNIHLQKKQVEARLIDITWIFTQSINMALNTVLWSISYAAVRQLHPLHEVRSHIDAALEAISMCADRWPGVRSAVQLYENLIQSCLKAYDSDRVAESPYSDNLSSVQDVSSAVSQVAQSPSSVTSASIYGAQSPQTMNALPATTQALKAGHQGASMTNMGLSPASASGMSAPHSATSVPYYMPVSGQTTSTGATHYSLPTFDPFQSAMPMGGSVAQWNHPVTSTAASMGFPQSPDFAFSTPPWLPAFGDEYSRYLHQAYGPSTNEMQSLSEQQQMELMQSLEHSQLPDVSNMVSDATTYYTVGLP</sequence>
<dbReference type="Proteomes" id="UP000038010">
    <property type="component" value="Unassembled WGS sequence"/>
</dbReference>
<feature type="domain" description="Xylanolytic transcriptional activator regulatory" evidence="8">
    <location>
        <begin position="193"/>
        <end position="274"/>
    </location>
</feature>
<comment type="subcellular location">
    <subcellularLocation>
        <location evidence="1">Nucleus</location>
    </subcellularLocation>
</comment>
<name>A0A0N1H5Z6_9EURO</name>
<protein>
    <submittedName>
        <fullName evidence="9">Positive regulator of purine utilization</fullName>
    </submittedName>
</protein>
<keyword evidence="5" id="KW-0238">DNA-binding</keyword>
<keyword evidence="7" id="KW-0539">Nucleus</keyword>
<dbReference type="PANTHER" id="PTHR47782">
    <property type="entry name" value="ZN(II)2CYS6 TRANSCRIPTION FACTOR (EUROFUNG)-RELATED"/>
    <property type="match status" value="1"/>
</dbReference>
<keyword evidence="4" id="KW-0805">Transcription regulation</keyword>
<evidence type="ECO:0000256" key="7">
    <source>
        <dbReference type="ARBA" id="ARBA00023242"/>
    </source>
</evidence>
<evidence type="ECO:0000256" key="4">
    <source>
        <dbReference type="ARBA" id="ARBA00023015"/>
    </source>
</evidence>
<reference evidence="9 10" key="1">
    <citation type="submission" date="2015-06" db="EMBL/GenBank/DDBJ databases">
        <title>Draft genome of the ant-associated black yeast Phialophora attae CBS 131958.</title>
        <authorList>
            <person name="Moreno L.F."/>
            <person name="Stielow B.J."/>
            <person name="de Hoog S."/>
            <person name="Vicente V.A."/>
            <person name="Weiss V.A."/>
            <person name="de Vries M."/>
            <person name="Cruz L.M."/>
            <person name="Souza E.M."/>
        </authorList>
    </citation>
    <scope>NUCLEOTIDE SEQUENCE [LARGE SCALE GENOMIC DNA]</scope>
    <source>
        <strain evidence="9 10">CBS 131958</strain>
    </source>
</reference>
<keyword evidence="3" id="KW-0862">Zinc</keyword>
<dbReference type="CDD" id="cd12148">
    <property type="entry name" value="fungal_TF_MHR"/>
    <property type="match status" value="1"/>
</dbReference>
<dbReference type="STRING" id="1664694.A0A0N1H5Z6"/>
<evidence type="ECO:0000256" key="2">
    <source>
        <dbReference type="ARBA" id="ARBA00022723"/>
    </source>
</evidence>
<evidence type="ECO:0000313" key="9">
    <source>
        <dbReference type="EMBL" id="KPI37982.1"/>
    </source>
</evidence>
<accession>A0A0N1H5Z6</accession>
<dbReference type="GO" id="GO:0000981">
    <property type="term" value="F:DNA-binding transcription factor activity, RNA polymerase II-specific"/>
    <property type="evidence" value="ECO:0007669"/>
    <property type="project" value="TreeGrafter"/>
</dbReference>
<dbReference type="GO" id="GO:0006351">
    <property type="term" value="P:DNA-templated transcription"/>
    <property type="evidence" value="ECO:0007669"/>
    <property type="project" value="InterPro"/>
</dbReference>
<evidence type="ECO:0000313" key="10">
    <source>
        <dbReference type="Proteomes" id="UP000038010"/>
    </source>
</evidence>
<dbReference type="PANTHER" id="PTHR47782:SF8">
    <property type="entry name" value="ZN(II)2CYS6 TRANSCRIPTION FACTOR (EUROFUNG)"/>
    <property type="match status" value="1"/>
</dbReference>
<proteinExistence type="predicted"/>
<dbReference type="GO" id="GO:0045944">
    <property type="term" value="P:positive regulation of transcription by RNA polymerase II"/>
    <property type="evidence" value="ECO:0007669"/>
    <property type="project" value="TreeGrafter"/>
</dbReference>
<dbReference type="GO" id="GO:0008270">
    <property type="term" value="F:zinc ion binding"/>
    <property type="evidence" value="ECO:0007669"/>
    <property type="project" value="InterPro"/>
</dbReference>
<evidence type="ECO:0000256" key="5">
    <source>
        <dbReference type="ARBA" id="ARBA00023125"/>
    </source>
</evidence>
<dbReference type="GO" id="GO:0005634">
    <property type="term" value="C:nucleus"/>
    <property type="evidence" value="ECO:0007669"/>
    <property type="project" value="UniProtKB-SubCell"/>
</dbReference>
<evidence type="ECO:0000256" key="3">
    <source>
        <dbReference type="ARBA" id="ARBA00022833"/>
    </source>
</evidence>
<dbReference type="GeneID" id="28735016"/>
<dbReference type="RefSeq" id="XP_017997945.1">
    <property type="nucleotide sequence ID" value="XM_018143136.1"/>
</dbReference>
<dbReference type="GO" id="GO:0043565">
    <property type="term" value="F:sequence-specific DNA binding"/>
    <property type="evidence" value="ECO:0007669"/>
    <property type="project" value="TreeGrafter"/>
</dbReference>
<dbReference type="Pfam" id="PF04082">
    <property type="entry name" value="Fungal_trans"/>
    <property type="match status" value="1"/>
</dbReference>
<dbReference type="OrthoDB" id="5416384at2759"/>
<dbReference type="AlphaFoldDB" id="A0A0N1H5Z6"/>
<dbReference type="InterPro" id="IPR052202">
    <property type="entry name" value="Yeast_MetPath_Reg"/>
</dbReference>
<evidence type="ECO:0000259" key="8">
    <source>
        <dbReference type="SMART" id="SM00906"/>
    </source>
</evidence>
<keyword evidence="10" id="KW-1185">Reference proteome</keyword>
<dbReference type="InterPro" id="IPR007219">
    <property type="entry name" value="XnlR_reg_dom"/>
</dbReference>
<evidence type="ECO:0000256" key="1">
    <source>
        <dbReference type="ARBA" id="ARBA00004123"/>
    </source>
</evidence>